<sequence length="40" mass="4851">MWVNVKYNKCGLYYKTDKPNMAFTFKRLNMIIIILLDHTL</sequence>
<reference evidence="1" key="1">
    <citation type="journal article" date="2014" name="Front. Microbiol.">
        <title>High frequency of phylogenetically diverse reductive dehalogenase-homologous genes in deep subseafloor sedimentary metagenomes.</title>
        <authorList>
            <person name="Kawai M."/>
            <person name="Futagami T."/>
            <person name="Toyoda A."/>
            <person name="Takaki Y."/>
            <person name="Nishi S."/>
            <person name="Hori S."/>
            <person name="Arai W."/>
            <person name="Tsubouchi T."/>
            <person name="Morono Y."/>
            <person name="Uchiyama I."/>
            <person name="Ito T."/>
            <person name="Fujiyama A."/>
            <person name="Inagaki F."/>
            <person name="Takami H."/>
        </authorList>
    </citation>
    <scope>NUCLEOTIDE SEQUENCE</scope>
    <source>
        <strain evidence="1">Expedition CK06-06</strain>
    </source>
</reference>
<organism evidence="1">
    <name type="scientific">marine sediment metagenome</name>
    <dbReference type="NCBI Taxonomy" id="412755"/>
    <lineage>
        <taxon>unclassified sequences</taxon>
        <taxon>metagenomes</taxon>
        <taxon>ecological metagenomes</taxon>
    </lineage>
</organism>
<protein>
    <submittedName>
        <fullName evidence="1">Uncharacterized protein</fullName>
    </submittedName>
</protein>
<dbReference type="AlphaFoldDB" id="X1CG68"/>
<gene>
    <name evidence="1" type="ORF">S01H4_31805</name>
</gene>
<dbReference type="EMBL" id="BART01016556">
    <property type="protein sequence ID" value="GAG83231.1"/>
    <property type="molecule type" value="Genomic_DNA"/>
</dbReference>
<comment type="caution">
    <text evidence="1">The sequence shown here is derived from an EMBL/GenBank/DDBJ whole genome shotgun (WGS) entry which is preliminary data.</text>
</comment>
<evidence type="ECO:0000313" key="1">
    <source>
        <dbReference type="EMBL" id="GAG83231.1"/>
    </source>
</evidence>
<proteinExistence type="predicted"/>
<accession>X1CG68</accession>
<name>X1CG68_9ZZZZ</name>